<evidence type="ECO:0000313" key="2">
    <source>
        <dbReference type="EMBL" id="KZP04522.1"/>
    </source>
</evidence>
<feature type="compositionally biased region" description="Basic and acidic residues" evidence="1">
    <location>
        <begin position="83"/>
        <end position="95"/>
    </location>
</feature>
<reference evidence="2 3" key="1">
    <citation type="journal article" date="2016" name="Mol. Biol. Evol.">
        <title>Comparative Genomics of Early-Diverging Mushroom-Forming Fungi Provides Insights into the Origins of Lignocellulose Decay Capabilities.</title>
        <authorList>
            <person name="Nagy L.G."/>
            <person name="Riley R."/>
            <person name="Tritt A."/>
            <person name="Adam C."/>
            <person name="Daum C."/>
            <person name="Floudas D."/>
            <person name="Sun H."/>
            <person name="Yadav J.S."/>
            <person name="Pangilinan J."/>
            <person name="Larsson K.H."/>
            <person name="Matsuura K."/>
            <person name="Barry K."/>
            <person name="Labutti K."/>
            <person name="Kuo R."/>
            <person name="Ohm R.A."/>
            <person name="Bhattacharya S.S."/>
            <person name="Shirouzu T."/>
            <person name="Yoshinaga Y."/>
            <person name="Martin F.M."/>
            <person name="Grigoriev I.V."/>
            <person name="Hibbett D.S."/>
        </authorList>
    </citation>
    <scope>NUCLEOTIDE SEQUENCE [LARGE SCALE GENOMIC DNA]</scope>
    <source>
        <strain evidence="2 3">CBS 109695</strain>
    </source>
</reference>
<accession>A0A167V0Z9</accession>
<evidence type="ECO:0000313" key="3">
    <source>
        <dbReference type="Proteomes" id="UP000076532"/>
    </source>
</evidence>
<dbReference type="Proteomes" id="UP000076532">
    <property type="component" value="Unassembled WGS sequence"/>
</dbReference>
<name>A0A167V0Z9_9AGAM</name>
<organism evidence="2 3">
    <name type="scientific">Athelia psychrophila</name>
    <dbReference type="NCBI Taxonomy" id="1759441"/>
    <lineage>
        <taxon>Eukaryota</taxon>
        <taxon>Fungi</taxon>
        <taxon>Dikarya</taxon>
        <taxon>Basidiomycota</taxon>
        <taxon>Agaricomycotina</taxon>
        <taxon>Agaricomycetes</taxon>
        <taxon>Agaricomycetidae</taxon>
        <taxon>Atheliales</taxon>
        <taxon>Atheliaceae</taxon>
        <taxon>Athelia</taxon>
    </lineage>
</organism>
<keyword evidence="3" id="KW-1185">Reference proteome</keyword>
<evidence type="ECO:0000256" key="1">
    <source>
        <dbReference type="SAM" id="MobiDB-lite"/>
    </source>
</evidence>
<dbReference type="EMBL" id="KV417915">
    <property type="protein sequence ID" value="KZP04522.1"/>
    <property type="molecule type" value="Genomic_DNA"/>
</dbReference>
<sequence>MFTVRQAPLNLPVVDILYDDTPLAHTSPPRHPCVVATLVLSGRIKGTAADAVLLSSAFLTTLKAVTIEMEQLLLRTLLRPRKKGGENTEKRKRGEAQWAANLKRQSRALEKPVQEYKIKYKHTPPKEFDY</sequence>
<protein>
    <submittedName>
        <fullName evidence="2">Uncharacterized protein</fullName>
    </submittedName>
</protein>
<proteinExistence type="predicted"/>
<feature type="region of interest" description="Disordered" evidence="1">
    <location>
        <begin position="80"/>
        <end position="101"/>
    </location>
</feature>
<dbReference type="AlphaFoldDB" id="A0A167V0Z9"/>
<gene>
    <name evidence="2" type="ORF">FIBSPDRAFT_968076</name>
</gene>